<dbReference type="InterPro" id="IPR011335">
    <property type="entry name" value="Restrct_endonuc-II-like"/>
</dbReference>
<sequence>MSIPDYQSILLPLLKMVSDEQTHTLRSLYERLSDEFGLSHEERSELLPSGNQSIIENRIGWAKTYLKKSGLLEYPKRGHVQITKRGLDLLQQGYAELKARDLRQFDEFQEFTNQTSELHGEANPAEEVALEEATPTEAIEAAYQRLRDELASEIMAQIKDSSPIFFERLVVDLMIKMGYGGSRKEAGEATRPSADGGIDGIIREDRLGLDTIYLQAKRWDNVVGRPEIQKFAGALQGERAKKGVFITTSSFSREAKEYVNNVDSKIVLIDGERLTGFMIDFGVGVSTRQVFEVKQLDSDYFTE</sequence>
<dbReference type="Pfam" id="PF04471">
    <property type="entry name" value="Mrr_cat"/>
    <property type="match status" value="1"/>
</dbReference>
<dbReference type="PANTHER" id="PTHR30015">
    <property type="entry name" value="MRR RESTRICTION SYSTEM PROTEIN"/>
    <property type="match status" value="1"/>
</dbReference>
<dbReference type="InterPro" id="IPR011856">
    <property type="entry name" value="tRNA_endonuc-like_dom_sf"/>
</dbReference>
<accession>A0A6N4DFP2</accession>
<evidence type="ECO:0000313" key="4">
    <source>
        <dbReference type="Proteomes" id="UP000241514"/>
    </source>
</evidence>
<dbReference type="GO" id="GO:0015666">
    <property type="term" value="F:restriction endodeoxyribonuclease activity"/>
    <property type="evidence" value="ECO:0007669"/>
    <property type="project" value="TreeGrafter"/>
</dbReference>
<reference evidence="3 4" key="1">
    <citation type="submission" date="2018-03" db="EMBL/GenBank/DDBJ databases">
        <title>Cross-interface Injection: A General Nanoliter Liquid Handling Method Applied to Single Cells Genome Amplification Automated Nanoliter Liquid Handling Applied to Single Cell Multiple Displacement Amplification.</title>
        <authorList>
            <person name="Yun J."/>
            <person name="Xu P."/>
            <person name="Xu J."/>
            <person name="Dai X."/>
            <person name="Wang Y."/>
            <person name="Zheng X."/>
            <person name="Cao C."/>
            <person name="Yi Q."/>
            <person name="Zhu Y."/>
            <person name="Wang L."/>
            <person name="Dong Z."/>
            <person name="Huang Y."/>
            <person name="Huang L."/>
            <person name="Du W."/>
        </authorList>
    </citation>
    <scope>NUCLEOTIDE SEQUENCE [LARGE SCALE GENOMIC DNA]</scope>
    <source>
        <strain evidence="3 4">A9-4</strain>
    </source>
</reference>
<keyword evidence="3" id="KW-0378">Hydrolase</keyword>
<keyword evidence="3" id="KW-0540">Nuclease</keyword>
<organism evidence="3 4">
    <name type="scientific">Pseudidiomarina aestuarii</name>
    <dbReference type="NCBI Taxonomy" id="624146"/>
    <lineage>
        <taxon>Bacteria</taxon>
        <taxon>Pseudomonadati</taxon>
        <taxon>Pseudomonadota</taxon>
        <taxon>Gammaproteobacteria</taxon>
        <taxon>Alteromonadales</taxon>
        <taxon>Idiomarinaceae</taxon>
        <taxon>Pseudidiomarina</taxon>
    </lineage>
</organism>
<feature type="domain" description="Restriction system protein Mrr-like N-terminal" evidence="2">
    <location>
        <begin position="6"/>
        <end position="91"/>
    </location>
</feature>
<dbReference type="InterPro" id="IPR025745">
    <property type="entry name" value="Mrr-like_N_dom"/>
</dbReference>
<evidence type="ECO:0000259" key="1">
    <source>
        <dbReference type="Pfam" id="PF04471"/>
    </source>
</evidence>
<gene>
    <name evidence="3" type="ORF">C9928_01870</name>
</gene>
<protein>
    <submittedName>
        <fullName evidence="3">Restriction endonuclease</fullName>
    </submittedName>
</protein>
<dbReference type="GO" id="GO:0009307">
    <property type="term" value="P:DNA restriction-modification system"/>
    <property type="evidence" value="ECO:0007669"/>
    <property type="project" value="InterPro"/>
</dbReference>
<evidence type="ECO:0000259" key="2">
    <source>
        <dbReference type="Pfam" id="PF14338"/>
    </source>
</evidence>
<dbReference type="EMBL" id="PYVG01000006">
    <property type="protein sequence ID" value="PTB89850.1"/>
    <property type="molecule type" value="Genomic_DNA"/>
</dbReference>
<dbReference type="Proteomes" id="UP000241514">
    <property type="component" value="Unassembled WGS sequence"/>
</dbReference>
<dbReference type="Pfam" id="PF14338">
    <property type="entry name" value="Mrr_N"/>
    <property type="match status" value="1"/>
</dbReference>
<keyword evidence="3" id="KW-0255">Endonuclease</keyword>
<dbReference type="InterPro" id="IPR052906">
    <property type="entry name" value="Type_IV_Methyl-Rstrct_Enzyme"/>
</dbReference>
<dbReference type="Gene3D" id="3.40.1350.10">
    <property type="match status" value="1"/>
</dbReference>
<proteinExistence type="predicted"/>
<dbReference type="PANTHER" id="PTHR30015:SF7">
    <property type="entry name" value="TYPE IV METHYL-DIRECTED RESTRICTION ENZYME ECOKMRR"/>
    <property type="match status" value="1"/>
</dbReference>
<name>A0A6N4DFP2_9GAMM</name>
<dbReference type="AlphaFoldDB" id="A0A6N4DFP2"/>
<dbReference type="InterPro" id="IPR007560">
    <property type="entry name" value="Restrct_endonuc_IV_Mrr"/>
</dbReference>
<dbReference type="GO" id="GO:0003677">
    <property type="term" value="F:DNA binding"/>
    <property type="evidence" value="ECO:0007669"/>
    <property type="project" value="InterPro"/>
</dbReference>
<feature type="domain" description="Restriction endonuclease type IV Mrr" evidence="1">
    <location>
        <begin position="160"/>
        <end position="277"/>
    </location>
</feature>
<evidence type="ECO:0000313" key="3">
    <source>
        <dbReference type="EMBL" id="PTB89850.1"/>
    </source>
</evidence>
<comment type="caution">
    <text evidence="3">The sequence shown here is derived from an EMBL/GenBank/DDBJ whole genome shotgun (WGS) entry which is preliminary data.</text>
</comment>
<dbReference type="SUPFAM" id="SSF52980">
    <property type="entry name" value="Restriction endonuclease-like"/>
    <property type="match status" value="1"/>
</dbReference>